<name>A0A255GUV7_9ACTN</name>
<proteinExistence type="predicted"/>
<dbReference type="GO" id="GO:0016787">
    <property type="term" value="F:hydrolase activity"/>
    <property type="evidence" value="ECO:0007669"/>
    <property type="project" value="UniProtKB-KW"/>
</dbReference>
<gene>
    <name evidence="2" type="ORF">CGZ93_13520</name>
</gene>
<dbReference type="InterPro" id="IPR015797">
    <property type="entry name" value="NUDIX_hydrolase-like_dom_sf"/>
</dbReference>
<reference evidence="2 3" key="1">
    <citation type="submission" date="2017-07" db="EMBL/GenBank/DDBJ databases">
        <title>Draft whole genome sequences of clinical Proprionibacteriaceae strains.</title>
        <authorList>
            <person name="Bernier A.-M."/>
            <person name="Bernard K."/>
            <person name="Domingo M.-C."/>
        </authorList>
    </citation>
    <scope>NUCLEOTIDE SEQUENCE [LARGE SCALE GENOMIC DNA]</scope>
    <source>
        <strain evidence="2 3">NML 130396</strain>
    </source>
</reference>
<accession>A0A255GUV7</accession>
<protein>
    <submittedName>
        <fullName evidence="2">NUDIX hydrolase</fullName>
    </submittedName>
</protein>
<dbReference type="EMBL" id="NMVQ01000034">
    <property type="protein sequence ID" value="OYO19475.1"/>
    <property type="molecule type" value="Genomic_DNA"/>
</dbReference>
<dbReference type="InterPro" id="IPR000086">
    <property type="entry name" value="NUDIX_hydrolase_dom"/>
</dbReference>
<comment type="caution">
    <text evidence="2">The sequence shown here is derived from an EMBL/GenBank/DDBJ whole genome shotgun (WGS) entry which is preliminary data.</text>
</comment>
<evidence type="ECO:0000313" key="3">
    <source>
        <dbReference type="Proteomes" id="UP000216311"/>
    </source>
</evidence>
<organism evidence="2 3">
    <name type="scientific">Enemella dayhoffiae</name>
    <dbReference type="NCBI Taxonomy" id="2016507"/>
    <lineage>
        <taxon>Bacteria</taxon>
        <taxon>Bacillati</taxon>
        <taxon>Actinomycetota</taxon>
        <taxon>Actinomycetes</taxon>
        <taxon>Propionibacteriales</taxon>
        <taxon>Propionibacteriaceae</taxon>
        <taxon>Enemella</taxon>
    </lineage>
</organism>
<keyword evidence="3" id="KW-1185">Reference proteome</keyword>
<dbReference type="OrthoDB" id="129709at2"/>
<dbReference type="Pfam" id="PF00293">
    <property type="entry name" value="NUDIX"/>
    <property type="match status" value="1"/>
</dbReference>
<dbReference type="AlphaFoldDB" id="A0A255GUV7"/>
<feature type="domain" description="Nudix hydrolase" evidence="1">
    <location>
        <begin position="36"/>
        <end position="169"/>
    </location>
</feature>
<sequence length="189" mass="20210">MTAYAPTDPAQAGLRQRFLDHLVAHPDDGWLRECAGAHLTASSLICSPDAAAVLLVHHRKLGRWLQTGGHLEPADPDLAAAALREAAEESGLTDLRLLPGIVHLDAHQVPCGPIPPCWHLDVRHLVVADPRQRPPGSAESTAVGWFAADELPTAEPSVTDLVTAARVVLCESREGQSREAARPSTHPAR</sequence>
<dbReference type="Proteomes" id="UP000216311">
    <property type="component" value="Unassembled WGS sequence"/>
</dbReference>
<evidence type="ECO:0000313" key="2">
    <source>
        <dbReference type="EMBL" id="OYO19475.1"/>
    </source>
</evidence>
<keyword evidence="2" id="KW-0378">Hydrolase</keyword>
<dbReference type="Gene3D" id="3.90.79.10">
    <property type="entry name" value="Nucleoside Triphosphate Pyrophosphohydrolase"/>
    <property type="match status" value="1"/>
</dbReference>
<dbReference type="PROSITE" id="PS51462">
    <property type="entry name" value="NUDIX"/>
    <property type="match status" value="1"/>
</dbReference>
<evidence type="ECO:0000259" key="1">
    <source>
        <dbReference type="PROSITE" id="PS51462"/>
    </source>
</evidence>
<dbReference type="SUPFAM" id="SSF55811">
    <property type="entry name" value="Nudix"/>
    <property type="match status" value="1"/>
</dbReference>